<proteinExistence type="predicted"/>
<organism evidence="1 2">
    <name type="scientific">Gigaspora margarita</name>
    <dbReference type="NCBI Taxonomy" id="4874"/>
    <lineage>
        <taxon>Eukaryota</taxon>
        <taxon>Fungi</taxon>
        <taxon>Fungi incertae sedis</taxon>
        <taxon>Mucoromycota</taxon>
        <taxon>Glomeromycotina</taxon>
        <taxon>Glomeromycetes</taxon>
        <taxon>Diversisporales</taxon>
        <taxon>Gigasporaceae</taxon>
        <taxon>Gigaspora</taxon>
    </lineage>
</organism>
<evidence type="ECO:0000313" key="1">
    <source>
        <dbReference type="EMBL" id="CAG8857120.1"/>
    </source>
</evidence>
<evidence type="ECO:0000313" key="2">
    <source>
        <dbReference type="Proteomes" id="UP000789901"/>
    </source>
</evidence>
<comment type="caution">
    <text evidence="1">The sequence shown here is derived from an EMBL/GenBank/DDBJ whole genome shotgun (WGS) entry which is preliminary data.</text>
</comment>
<reference evidence="1 2" key="1">
    <citation type="submission" date="2021-06" db="EMBL/GenBank/DDBJ databases">
        <authorList>
            <person name="Kallberg Y."/>
            <person name="Tangrot J."/>
            <person name="Rosling A."/>
        </authorList>
    </citation>
    <scope>NUCLEOTIDE SEQUENCE [LARGE SCALE GENOMIC DNA]</scope>
    <source>
        <strain evidence="1 2">120-4 pot B 10/14</strain>
    </source>
</reference>
<accession>A0ABN7XPY6</accession>
<feature type="non-terminal residue" evidence="1">
    <location>
        <position position="55"/>
    </location>
</feature>
<dbReference type="EMBL" id="CAJVQB010167413">
    <property type="protein sequence ID" value="CAG8857120.1"/>
    <property type="molecule type" value="Genomic_DNA"/>
</dbReference>
<gene>
    <name evidence="1" type="ORF">GMARGA_LOCUS45941</name>
</gene>
<sequence length="55" mass="6326">ELTMMMKVECVVNLYNEDSFDHAEDFGIVHVSARDLIDENACVIEARALLYIYTD</sequence>
<feature type="non-terminal residue" evidence="1">
    <location>
        <position position="1"/>
    </location>
</feature>
<dbReference type="Proteomes" id="UP000789901">
    <property type="component" value="Unassembled WGS sequence"/>
</dbReference>
<protein>
    <submittedName>
        <fullName evidence="1">35374_t:CDS:1</fullName>
    </submittedName>
</protein>
<name>A0ABN7XPY6_GIGMA</name>
<keyword evidence="2" id="KW-1185">Reference proteome</keyword>